<dbReference type="EMBL" id="JBHDLN010000008">
    <property type="protein sequence ID" value="MFB0843933.1"/>
    <property type="molecule type" value="Genomic_DNA"/>
</dbReference>
<organism evidence="2 3">
    <name type="scientific">Paenibacillus oleatilyticus</name>
    <dbReference type="NCBI Taxonomy" id="2594886"/>
    <lineage>
        <taxon>Bacteria</taxon>
        <taxon>Bacillati</taxon>
        <taxon>Bacillota</taxon>
        <taxon>Bacilli</taxon>
        <taxon>Bacillales</taxon>
        <taxon>Paenibacillaceae</taxon>
        <taxon>Paenibacillus</taxon>
    </lineage>
</organism>
<protein>
    <submittedName>
        <fullName evidence="2">Phosphotransferase family protein</fullName>
    </submittedName>
</protein>
<dbReference type="RefSeq" id="WP_373953297.1">
    <property type="nucleotide sequence ID" value="NZ_JBHDLN010000008.1"/>
</dbReference>
<dbReference type="InterPro" id="IPR051678">
    <property type="entry name" value="AGP_Transferase"/>
</dbReference>
<accession>A0ABV4V1H4</accession>
<keyword evidence="3" id="KW-1185">Reference proteome</keyword>
<reference evidence="2 3" key="1">
    <citation type="submission" date="2024-09" db="EMBL/GenBank/DDBJ databases">
        <authorList>
            <person name="Makale K.P.P."/>
            <person name="Makhzoum A."/>
            <person name="Rantong G."/>
            <person name="Rahube T.O."/>
        </authorList>
    </citation>
    <scope>NUCLEOTIDE SEQUENCE [LARGE SCALE GENOMIC DNA]</scope>
    <source>
        <strain evidence="2 3">KM_D13</strain>
    </source>
</reference>
<dbReference type="SUPFAM" id="SSF56112">
    <property type="entry name" value="Protein kinase-like (PK-like)"/>
    <property type="match status" value="1"/>
</dbReference>
<dbReference type="InterPro" id="IPR002575">
    <property type="entry name" value="Aminoglycoside_PTrfase"/>
</dbReference>
<feature type="domain" description="Aminoglycoside phosphotransferase" evidence="1">
    <location>
        <begin position="5"/>
        <end position="185"/>
    </location>
</feature>
<gene>
    <name evidence="2" type="ORF">ACEU3E_17255</name>
</gene>
<sequence>MKLGKRIGQGYTAEVFEWGSDKIIKVFRPHTGGLMEYEWRISSQVAGLGLPVPSVYGIEEAEGKRGIVYERVAGPTLTQVIAAKPWRIAQAAGQLAALHAEMHRREAPGLPKQKEMLERRIRETSLLSEDTKARVIERLSRLPEEVRLCHGDLHPENIMMTAQGPVIIDWMTGVSGHPDGDAARTRLVLDYASLPPGMPKPVKLLFTALRRQLCRTYLKEYIRLTGSTMESIEAWLLPLAAARLVESITEEERGKLLELVNRQLNG</sequence>
<evidence type="ECO:0000313" key="3">
    <source>
        <dbReference type="Proteomes" id="UP001575622"/>
    </source>
</evidence>
<name>A0ABV4V1H4_9BACL</name>
<dbReference type="Proteomes" id="UP001575622">
    <property type="component" value="Unassembled WGS sequence"/>
</dbReference>
<evidence type="ECO:0000259" key="1">
    <source>
        <dbReference type="Pfam" id="PF01636"/>
    </source>
</evidence>
<evidence type="ECO:0000313" key="2">
    <source>
        <dbReference type="EMBL" id="MFB0843933.1"/>
    </source>
</evidence>
<dbReference type="Gene3D" id="3.90.1200.10">
    <property type="match status" value="1"/>
</dbReference>
<comment type="caution">
    <text evidence="2">The sequence shown here is derived from an EMBL/GenBank/DDBJ whole genome shotgun (WGS) entry which is preliminary data.</text>
</comment>
<dbReference type="Pfam" id="PF01636">
    <property type="entry name" value="APH"/>
    <property type="match status" value="1"/>
</dbReference>
<dbReference type="InterPro" id="IPR011009">
    <property type="entry name" value="Kinase-like_dom_sf"/>
</dbReference>
<dbReference type="PANTHER" id="PTHR21310">
    <property type="entry name" value="AMINOGLYCOSIDE PHOSPHOTRANSFERASE-RELATED-RELATED"/>
    <property type="match status" value="1"/>
</dbReference>
<proteinExistence type="predicted"/>
<dbReference type="PANTHER" id="PTHR21310:SF40">
    <property type="entry name" value="AMINOGLYCOSIDE PHOSPHOTRANSFERASE DOMAIN-CONTAINING PROTEIN-RELATED"/>
    <property type="match status" value="1"/>
</dbReference>